<dbReference type="InterPro" id="IPR011234">
    <property type="entry name" value="Fumarylacetoacetase-like_C"/>
</dbReference>
<feature type="domain" description="Fumarylacetoacetase-like C-terminal" evidence="2">
    <location>
        <begin position="82"/>
        <end position="285"/>
    </location>
</feature>
<dbReference type="OrthoDB" id="8582489at2"/>
<gene>
    <name evidence="3" type="ORF">AWB75_04626</name>
</gene>
<sequence length="305" mass="32711">MKLVTFDQGRIGIVEGGRVIDITDLAGAQPGAWPPVGMVRLIADWQARGPALREPLTQREGGPTSRPLADVRLEAPVQWPNKIIAFPANYHAHIDEMKHGAGSGVISTYKASGQGFFLKANSSLSGPSDDIVLPPLAGREIHHECELGIVIGKRGRGVTRADARDYVFGFTCLLDMVVRGKEERVMRKSFDTFCPTGPWITTADEIASFDDIEMRLFVNGEERQSASTRNLIVDIPEMIAMSSAVMTLEPGDIIASGTPAGVGPVEDGDVLEIVIDGVGSMTLDVRQGELGAHAVWDEAKAGLAV</sequence>
<dbReference type="SUPFAM" id="SSF56529">
    <property type="entry name" value="FAH"/>
    <property type="match status" value="1"/>
</dbReference>
<comment type="caution">
    <text evidence="3">The sequence shown here is derived from an EMBL/GenBank/DDBJ whole genome shotgun (WGS) entry which is preliminary data.</text>
</comment>
<evidence type="ECO:0000259" key="2">
    <source>
        <dbReference type="Pfam" id="PF01557"/>
    </source>
</evidence>
<dbReference type="EMBL" id="FCOF02000024">
    <property type="protein sequence ID" value="SAK78145.1"/>
    <property type="molecule type" value="Genomic_DNA"/>
</dbReference>
<dbReference type="InterPro" id="IPR036663">
    <property type="entry name" value="Fumarylacetoacetase_C_sf"/>
</dbReference>
<dbReference type="PANTHER" id="PTHR11820">
    <property type="entry name" value="ACYLPYRUVASE"/>
    <property type="match status" value="1"/>
</dbReference>
<dbReference type="RefSeq" id="WP_061126384.1">
    <property type="nucleotide sequence ID" value="NZ_FCOF02000024.1"/>
</dbReference>
<dbReference type="PANTHER" id="PTHR11820:SF7">
    <property type="entry name" value="ACYLPYRUVASE FAHD1, MITOCHONDRIAL"/>
    <property type="match status" value="1"/>
</dbReference>
<dbReference type="AlphaFoldDB" id="A0A158C723"/>
<evidence type="ECO:0000313" key="4">
    <source>
        <dbReference type="Proteomes" id="UP000054870"/>
    </source>
</evidence>
<dbReference type="GO" id="GO:0046872">
    <property type="term" value="F:metal ion binding"/>
    <property type="evidence" value="ECO:0007669"/>
    <property type="project" value="UniProtKB-KW"/>
</dbReference>
<dbReference type="Gene3D" id="3.90.850.10">
    <property type="entry name" value="Fumarylacetoacetase-like, C-terminal domain"/>
    <property type="match status" value="1"/>
</dbReference>
<keyword evidence="4" id="KW-1185">Reference proteome</keyword>
<accession>A0A158C723</accession>
<protein>
    <submittedName>
        <fullName evidence="3">5-oxopent-3-ene-1,2,5-tricarboxylate decarboxylase</fullName>
    </submittedName>
</protein>
<keyword evidence="1" id="KW-0479">Metal-binding</keyword>
<evidence type="ECO:0000313" key="3">
    <source>
        <dbReference type="EMBL" id="SAK78145.1"/>
    </source>
</evidence>
<dbReference type="GO" id="GO:0018773">
    <property type="term" value="F:acetylpyruvate hydrolase activity"/>
    <property type="evidence" value="ECO:0007669"/>
    <property type="project" value="TreeGrafter"/>
</dbReference>
<evidence type="ECO:0000256" key="1">
    <source>
        <dbReference type="ARBA" id="ARBA00022723"/>
    </source>
</evidence>
<organism evidence="3 4">
    <name type="scientific">Caballeronia catudaia</name>
    <dbReference type="NCBI Taxonomy" id="1777136"/>
    <lineage>
        <taxon>Bacteria</taxon>
        <taxon>Pseudomonadati</taxon>
        <taxon>Pseudomonadota</taxon>
        <taxon>Betaproteobacteria</taxon>
        <taxon>Burkholderiales</taxon>
        <taxon>Burkholderiaceae</taxon>
        <taxon>Caballeronia</taxon>
    </lineage>
</organism>
<dbReference type="Pfam" id="PF01557">
    <property type="entry name" value="FAA_hydrolase"/>
    <property type="match status" value="1"/>
</dbReference>
<name>A0A158C723_9BURK</name>
<proteinExistence type="predicted"/>
<dbReference type="Proteomes" id="UP000054870">
    <property type="component" value="Unassembled WGS sequence"/>
</dbReference>
<reference evidence="3" key="1">
    <citation type="submission" date="2016-01" db="EMBL/GenBank/DDBJ databases">
        <authorList>
            <person name="Peeters C."/>
        </authorList>
    </citation>
    <scope>NUCLEOTIDE SEQUENCE [LARGE SCALE GENOMIC DNA]</scope>
    <source>
        <strain evidence="3">LMG 29318</strain>
    </source>
</reference>